<protein>
    <submittedName>
        <fullName evidence="5">Glr0679 protein</fullName>
    </submittedName>
</protein>
<dbReference type="InterPro" id="IPR050712">
    <property type="entry name" value="NAD(P)H-dep_reductase"/>
</dbReference>
<name>Q7NMT6_GLOVI</name>
<dbReference type="InterPro" id="IPR029039">
    <property type="entry name" value="Flavoprotein-like_sf"/>
</dbReference>
<dbReference type="GO" id="GO:0005829">
    <property type="term" value="C:cytosol"/>
    <property type="evidence" value="ECO:0000318"/>
    <property type="project" value="GO_Central"/>
</dbReference>
<dbReference type="GO" id="GO:0016491">
    <property type="term" value="F:oxidoreductase activity"/>
    <property type="evidence" value="ECO:0007669"/>
    <property type="project" value="UniProtKB-KW"/>
</dbReference>
<dbReference type="STRING" id="251221.gene:10758155"/>
<gene>
    <name evidence="5" type="ordered locus">glr0679</name>
</gene>
<keyword evidence="6" id="KW-1185">Reference proteome</keyword>
<dbReference type="EnsemblBacteria" id="BAC88620">
    <property type="protein sequence ID" value="BAC88620"/>
    <property type="gene ID" value="BAC88620"/>
</dbReference>
<dbReference type="RefSeq" id="WP_011140681.1">
    <property type="nucleotide sequence ID" value="NC_005125.1"/>
</dbReference>
<dbReference type="EMBL" id="BA000045">
    <property type="protein sequence ID" value="BAC88620.1"/>
    <property type="molecule type" value="Genomic_DNA"/>
</dbReference>
<dbReference type="PhylomeDB" id="Q7NMT6"/>
<comment type="similarity">
    <text evidence="1">Belongs to the azoreductase type 2 family.</text>
</comment>
<dbReference type="Proteomes" id="UP000000557">
    <property type="component" value="Chromosome"/>
</dbReference>
<dbReference type="PANTHER" id="PTHR30543">
    <property type="entry name" value="CHROMATE REDUCTASE"/>
    <property type="match status" value="1"/>
</dbReference>
<evidence type="ECO:0000259" key="4">
    <source>
        <dbReference type="Pfam" id="PF03358"/>
    </source>
</evidence>
<accession>Q7NMT6</accession>
<evidence type="ECO:0000256" key="1">
    <source>
        <dbReference type="ARBA" id="ARBA00009428"/>
    </source>
</evidence>
<feature type="domain" description="NADPH-dependent FMN reductase-like" evidence="4">
    <location>
        <begin position="2"/>
        <end position="145"/>
    </location>
</feature>
<reference evidence="5 6" key="2">
    <citation type="journal article" date="2003" name="DNA Res.">
        <title>Complete genome structure of Gloeobacter violaceus PCC 7421, a cyanobacterium that lacks thylakoids (supplement).</title>
        <authorList>
            <person name="Nakamura Y."/>
            <person name="Kaneko T."/>
            <person name="Sato S."/>
            <person name="Mimuro M."/>
            <person name="Miyashita H."/>
            <person name="Tsuchiya T."/>
            <person name="Sasamoto S."/>
            <person name="Watanabe A."/>
            <person name="Kawashima K."/>
            <person name="Kishida Y."/>
            <person name="Kiyokawa C."/>
            <person name="Kohara M."/>
            <person name="Matsumoto M."/>
            <person name="Matsuno A."/>
            <person name="Nakazaki N."/>
            <person name="Shimpo S."/>
            <person name="Takeuchi C."/>
            <person name="Yamada M."/>
            <person name="Tabata S."/>
        </authorList>
    </citation>
    <scope>NUCLEOTIDE SEQUENCE [LARGE SCALE GENOMIC DNA]</scope>
    <source>
        <strain evidence="6">ATCC 29082 / PCC 7421</strain>
    </source>
</reference>
<dbReference type="OrthoDB" id="9790975at2"/>
<dbReference type="InParanoid" id="Q7NMT6"/>
<dbReference type="InterPro" id="IPR005025">
    <property type="entry name" value="FMN_Rdtase-like_dom"/>
</dbReference>
<evidence type="ECO:0000256" key="2">
    <source>
        <dbReference type="ARBA" id="ARBA00022857"/>
    </source>
</evidence>
<keyword evidence="3" id="KW-0560">Oxidoreductase</keyword>
<dbReference type="SUPFAM" id="SSF52218">
    <property type="entry name" value="Flavoproteins"/>
    <property type="match status" value="1"/>
</dbReference>
<dbReference type="AlphaFoldDB" id="Q7NMT6"/>
<evidence type="ECO:0000256" key="3">
    <source>
        <dbReference type="ARBA" id="ARBA00023002"/>
    </source>
</evidence>
<keyword evidence="2" id="KW-0521">NADP</keyword>
<evidence type="ECO:0000313" key="5">
    <source>
        <dbReference type="EMBL" id="BAC88620.1"/>
    </source>
</evidence>
<reference evidence="5 6" key="1">
    <citation type="journal article" date="2003" name="DNA Res.">
        <title>Complete genome structure of Gloeobacter violaceus PCC 7421, a cyanobacterium that lacks thylakoids.</title>
        <authorList>
            <person name="Nakamura Y."/>
            <person name="Kaneko T."/>
            <person name="Sato S."/>
            <person name="Mimuro M."/>
            <person name="Miyashita H."/>
            <person name="Tsuchiya T."/>
            <person name="Sasamoto S."/>
            <person name="Watanabe A."/>
            <person name="Kawashima K."/>
            <person name="Kishida Y."/>
            <person name="Kiyokawa C."/>
            <person name="Kohara M."/>
            <person name="Matsumoto M."/>
            <person name="Matsuno A."/>
            <person name="Nakazaki N."/>
            <person name="Shimpo S."/>
            <person name="Takeuchi C."/>
            <person name="Yamada M."/>
            <person name="Tabata S."/>
        </authorList>
    </citation>
    <scope>NUCLEOTIDE SEQUENCE [LARGE SCALE GENOMIC DNA]</scope>
    <source>
        <strain evidence="6">ATCC 29082 / PCC 7421</strain>
    </source>
</reference>
<dbReference type="HOGENOM" id="CLU_055322_1_2_3"/>
<proteinExistence type="inferred from homology"/>
<dbReference type="Gene3D" id="3.40.50.360">
    <property type="match status" value="1"/>
</dbReference>
<dbReference type="PANTHER" id="PTHR30543:SF21">
    <property type="entry name" value="NAD(P)H-DEPENDENT FMN REDUCTASE LOT6"/>
    <property type="match status" value="1"/>
</dbReference>
<dbReference type="KEGG" id="gvi:glr0679"/>
<sequence length="181" mass="19609">MVKVVGLCGSLRPGSHAEKALLLALAAAAGAGAEVEYLDFKQLNLPFCHGGDEYPDHPDVEVLKRKVKEADALLIATPEYHGSFSGVIKNALDLMSFEELSDKVFGLVSVLGGGQNNNALNDLRTVARWVHAWVVPEQVAIGQAWKQFDAEGNLTDPKLKDRLDKLAYALVKAARMLRTTA</sequence>
<dbReference type="GO" id="GO:0010181">
    <property type="term" value="F:FMN binding"/>
    <property type="evidence" value="ECO:0000318"/>
    <property type="project" value="GO_Central"/>
</dbReference>
<organism evidence="5 6">
    <name type="scientific">Gloeobacter violaceus (strain ATCC 29082 / PCC 7421)</name>
    <dbReference type="NCBI Taxonomy" id="251221"/>
    <lineage>
        <taxon>Bacteria</taxon>
        <taxon>Bacillati</taxon>
        <taxon>Cyanobacteriota</taxon>
        <taxon>Cyanophyceae</taxon>
        <taxon>Gloeobacterales</taxon>
        <taxon>Gloeobacteraceae</taxon>
        <taxon>Gloeobacter</taxon>
    </lineage>
</organism>
<dbReference type="eggNOG" id="COG0431">
    <property type="taxonomic scope" value="Bacteria"/>
</dbReference>
<dbReference type="FunCoup" id="Q7NMT6">
    <property type="interactions" value="45"/>
</dbReference>
<evidence type="ECO:0000313" key="6">
    <source>
        <dbReference type="Proteomes" id="UP000000557"/>
    </source>
</evidence>
<dbReference type="FunFam" id="3.40.50.360:FF:000022">
    <property type="entry name" value="NADPH azoreductase"/>
    <property type="match status" value="1"/>
</dbReference>
<dbReference type="Pfam" id="PF03358">
    <property type="entry name" value="FMN_red"/>
    <property type="match status" value="1"/>
</dbReference>